<dbReference type="PRINTS" id="PR00081">
    <property type="entry name" value="GDHRDH"/>
</dbReference>
<dbReference type="AlphaFoldDB" id="A0A0P8C9K2"/>
<dbReference type="SUPFAM" id="SSF51735">
    <property type="entry name" value="NAD(P)-binding Rossmann-fold domains"/>
    <property type="match status" value="1"/>
</dbReference>
<dbReference type="Pfam" id="PF13561">
    <property type="entry name" value="adh_short_C2"/>
    <property type="match status" value="1"/>
</dbReference>
<evidence type="ECO:0000256" key="1">
    <source>
        <dbReference type="ARBA" id="ARBA00006484"/>
    </source>
</evidence>
<evidence type="ECO:0000313" key="3">
    <source>
        <dbReference type="Proteomes" id="UP000050421"/>
    </source>
</evidence>
<protein>
    <submittedName>
        <fullName evidence="2">Dehydrogenase</fullName>
    </submittedName>
</protein>
<dbReference type="PATRIC" id="fig|1305737.6.peg.1132"/>
<reference evidence="2 3" key="1">
    <citation type="submission" date="2015-09" db="EMBL/GenBank/DDBJ databases">
        <title>Identification and resolution of microdiversity through metagenomic sequencing of parallel consortia.</title>
        <authorList>
            <person name="Nelson W.C."/>
            <person name="Romine M.F."/>
            <person name="Lindemann S.R."/>
        </authorList>
    </citation>
    <scope>NUCLEOTIDE SEQUENCE [LARGE SCALE GENOMIC DNA]</scope>
    <source>
        <strain evidence="2">HL-49</strain>
    </source>
</reference>
<comment type="caution">
    <text evidence="2">The sequence shown here is derived from an EMBL/GenBank/DDBJ whole genome shotgun (WGS) entry which is preliminary data.</text>
</comment>
<dbReference type="OrthoDB" id="9804104at2"/>
<dbReference type="PRINTS" id="PR00080">
    <property type="entry name" value="SDRFAMILY"/>
</dbReference>
<dbReference type="InterPro" id="IPR002347">
    <property type="entry name" value="SDR_fam"/>
</dbReference>
<organism evidence="2 3">
    <name type="scientific">Algoriphagus marincola HL-49</name>
    <dbReference type="NCBI Taxonomy" id="1305737"/>
    <lineage>
        <taxon>Bacteria</taxon>
        <taxon>Pseudomonadati</taxon>
        <taxon>Bacteroidota</taxon>
        <taxon>Cytophagia</taxon>
        <taxon>Cytophagales</taxon>
        <taxon>Cyclobacteriaceae</taxon>
        <taxon>Algoriphagus</taxon>
    </lineage>
</organism>
<dbReference type="NCBIfam" id="NF005559">
    <property type="entry name" value="PRK07231.1"/>
    <property type="match status" value="1"/>
</dbReference>
<sequence length="255" mass="26956">MDLSSVFSLDGKVALITGASKGIGFSIAEIFAAAGAKVVISSRKQDALDEMAEKLRAKGYEVSGFACNVGHMEELPKLVDQTVEKYGTIDILVNNAASNPVFGPVHETSMEAFDKIMDVNVKAPFELTRLCFPHLRKSAEASVINISSIGGISPEAGLGIYSVSKAALISLTKVYAKEWGDAGIRVNAICPGLIQTKFSEALWTNDKIMGMIMKQLSIKRAGTSEEIGAMALFLASAASSYTTGGVFTADGGFTI</sequence>
<dbReference type="InterPro" id="IPR036291">
    <property type="entry name" value="NAD(P)-bd_dom_sf"/>
</dbReference>
<comment type="similarity">
    <text evidence="1">Belongs to the short-chain dehydrogenases/reductases (SDR) family.</text>
</comment>
<evidence type="ECO:0000313" key="2">
    <source>
        <dbReference type="EMBL" id="KPQ19547.1"/>
    </source>
</evidence>
<dbReference type="eggNOG" id="COG1028">
    <property type="taxonomic scope" value="Bacteria"/>
</dbReference>
<name>A0A0P8C9K2_9BACT</name>
<accession>A0A0P8C9K2</accession>
<dbReference type="PANTHER" id="PTHR43943:SF2">
    <property type="entry name" value="DEHYDROGENASE_REDUCTASE 4"/>
    <property type="match status" value="1"/>
</dbReference>
<dbReference type="PANTHER" id="PTHR43943">
    <property type="entry name" value="DEHYDROGENASE/REDUCTASE (SDR FAMILY) MEMBER 4"/>
    <property type="match status" value="1"/>
</dbReference>
<dbReference type="Gene3D" id="3.40.50.720">
    <property type="entry name" value="NAD(P)-binding Rossmann-like Domain"/>
    <property type="match status" value="1"/>
</dbReference>
<dbReference type="FunFam" id="3.40.50.720:FF:000084">
    <property type="entry name" value="Short-chain dehydrogenase reductase"/>
    <property type="match status" value="1"/>
</dbReference>
<dbReference type="PROSITE" id="PS00061">
    <property type="entry name" value="ADH_SHORT"/>
    <property type="match status" value="1"/>
</dbReference>
<dbReference type="EMBL" id="LJXT01000008">
    <property type="protein sequence ID" value="KPQ19547.1"/>
    <property type="molecule type" value="Genomic_DNA"/>
</dbReference>
<proteinExistence type="inferred from homology"/>
<dbReference type="Proteomes" id="UP000050421">
    <property type="component" value="Unassembled WGS sequence"/>
</dbReference>
<dbReference type="InterPro" id="IPR020904">
    <property type="entry name" value="Sc_DH/Rdtase_CS"/>
</dbReference>
<dbReference type="STRING" id="1305737.GCA_000526355_00883"/>
<gene>
    <name evidence="2" type="ORF">HLUCCX10_02335</name>
</gene>
<dbReference type="CDD" id="cd05233">
    <property type="entry name" value="SDR_c"/>
    <property type="match status" value="1"/>
</dbReference>